<dbReference type="Proteomes" id="UP000257109">
    <property type="component" value="Unassembled WGS sequence"/>
</dbReference>
<organism evidence="1 2">
    <name type="scientific">Mucuna pruriens</name>
    <name type="common">Velvet bean</name>
    <name type="synonym">Dolichos pruriens</name>
    <dbReference type="NCBI Taxonomy" id="157652"/>
    <lineage>
        <taxon>Eukaryota</taxon>
        <taxon>Viridiplantae</taxon>
        <taxon>Streptophyta</taxon>
        <taxon>Embryophyta</taxon>
        <taxon>Tracheophyta</taxon>
        <taxon>Spermatophyta</taxon>
        <taxon>Magnoliopsida</taxon>
        <taxon>eudicotyledons</taxon>
        <taxon>Gunneridae</taxon>
        <taxon>Pentapetalae</taxon>
        <taxon>rosids</taxon>
        <taxon>fabids</taxon>
        <taxon>Fabales</taxon>
        <taxon>Fabaceae</taxon>
        <taxon>Papilionoideae</taxon>
        <taxon>50 kb inversion clade</taxon>
        <taxon>NPAAA clade</taxon>
        <taxon>indigoferoid/millettioid clade</taxon>
        <taxon>Phaseoleae</taxon>
        <taxon>Mucuna</taxon>
    </lineage>
</organism>
<proteinExistence type="predicted"/>
<gene>
    <name evidence="1" type="ORF">CR513_01450</name>
</gene>
<evidence type="ECO:0000313" key="2">
    <source>
        <dbReference type="Proteomes" id="UP000257109"/>
    </source>
</evidence>
<feature type="non-terminal residue" evidence="1">
    <location>
        <position position="79"/>
    </location>
</feature>
<name>A0A371IEW4_MUCPR</name>
<evidence type="ECO:0000313" key="1">
    <source>
        <dbReference type="EMBL" id="RDY13601.1"/>
    </source>
</evidence>
<comment type="caution">
    <text evidence="1">The sequence shown here is derived from an EMBL/GenBank/DDBJ whole genome shotgun (WGS) entry which is preliminary data.</text>
</comment>
<protein>
    <submittedName>
        <fullName evidence="1">Uncharacterized protein</fullName>
    </submittedName>
</protein>
<accession>A0A371IEW4</accession>
<keyword evidence="2" id="KW-1185">Reference proteome</keyword>
<dbReference type="EMBL" id="QJKJ01000247">
    <property type="protein sequence ID" value="RDY13601.1"/>
    <property type="molecule type" value="Genomic_DNA"/>
</dbReference>
<sequence length="79" mass="8953">MNAIPNPINNQWSTPIASGRVFVISEVEAFKFDDLIQGENVIVDNSLISSRYMLLYFLKVKNGLDLNFIAKDYSKVIVD</sequence>
<dbReference type="AlphaFoldDB" id="A0A371IEW4"/>
<reference evidence="1" key="1">
    <citation type="submission" date="2018-05" db="EMBL/GenBank/DDBJ databases">
        <title>Draft genome of Mucuna pruriens seed.</title>
        <authorList>
            <person name="Nnadi N.E."/>
            <person name="Vos R."/>
            <person name="Hasami M.H."/>
            <person name="Devisetty U.K."/>
            <person name="Aguiy J.C."/>
        </authorList>
    </citation>
    <scope>NUCLEOTIDE SEQUENCE [LARGE SCALE GENOMIC DNA]</scope>
    <source>
        <strain evidence="1">JCA_2017</strain>
    </source>
</reference>